<dbReference type="NCBIfam" id="TIGR03891">
    <property type="entry name" value="thiopep_ocin"/>
    <property type="match status" value="1"/>
</dbReference>
<dbReference type="Pfam" id="PF04738">
    <property type="entry name" value="Lant_dehydr_N"/>
    <property type="match status" value="1"/>
</dbReference>
<comment type="caution">
    <text evidence="3">The sequence shown here is derived from an EMBL/GenBank/DDBJ whole genome shotgun (WGS) entry which is preliminary data.</text>
</comment>
<reference evidence="4" key="1">
    <citation type="journal article" date="2019" name="Int. J. Syst. Evol. Microbiol.">
        <title>The Global Catalogue of Microorganisms (GCM) 10K type strain sequencing project: providing services to taxonomists for standard genome sequencing and annotation.</title>
        <authorList>
            <consortium name="The Broad Institute Genomics Platform"/>
            <consortium name="The Broad Institute Genome Sequencing Center for Infectious Disease"/>
            <person name="Wu L."/>
            <person name="Ma J."/>
        </authorList>
    </citation>
    <scope>NUCLEOTIDE SEQUENCE [LARGE SCALE GENOMIC DNA]</scope>
    <source>
        <strain evidence="4">JCM 17975</strain>
    </source>
</reference>
<accession>A0ABP8WSH5</accession>
<proteinExistence type="predicted"/>
<keyword evidence="4" id="KW-1185">Reference proteome</keyword>
<evidence type="ECO:0000259" key="2">
    <source>
        <dbReference type="Pfam" id="PF14028"/>
    </source>
</evidence>
<gene>
    <name evidence="3" type="ORF">GCM10023198_11900</name>
</gene>
<dbReference type="InterPro" id="IPR023809">
    <property type="entry name" value="Thiopep_bacteriocin_synth_dom"/>
</dbReference>
<evidence type="ECO:0000259" key="1">
    <source>
        <dbReference type="Pfam" id="PF04738"/>
    </source>
</evidence>
<sequence>MGSWAPDMKTAVLRASTHLIDSADLAKWPGDDADYDAWRAWIEAAWSQPGISAAVTLASPSLADRIGGLLTGRVSGSRVARRAATSLAGYIVRARGRATPFGAFAGTTTASFAATAAWNWSPVHRARLRPDARWLSGVVQHLESDPDVLHRISVQTSNLLTGHVGDIVVPWQPHLSAPPVEGQDADVHIQRLDVVDRILRLAAIPISVGDLATQVADEQPGCTGETVVRLVAQLVGVGALVTALRPPGTVTDPLAHIVGHLIRTGAGSTSTRQQLADLAAQLRDPQASTLQDTARAATAAATTMRELAPAIEVPPVAIDLQVGARAVLPDRVAAEAVAAAETLVRVAPPRDAGWSTWRAQFLDRYGPATPIPVTCVIDPITGIGLPDHFTTPTAGPVTRRDEALLALAGQAMLDRRRVIELDTATLATLGGEPGAELLDGAGADLWFDVRAASLRALQSGEFRLGVSGFGRRMAAAGRFADLLDIQPQDARAPKDGSGTLVAQMSFPPRDLRTENTLRVPLAHDHVIALGEHRTPDPHVMTLDDLAVMGDSTGRLHLVSRRHESRVEVRVPHAGARHTMPPVARFVYEVSRTASPVITGFDWGAATALPHLPRVTCGRAILSPARWRLRLPADSDRVEEALDRYGLPRHVDAGTGDQILRLDLHEAMDRTLLHDRATSAEGWVTLREAPEPSHYGWCQGRAHEVVLAMTTRGHTRSTPLVVAPAEAHASMRRGVTFARIAAPSETHEAILIGHLSALTEPWPAGSWWYTRARGELRLRVHDTGLPATAGRIAAWSDQLRNLGLARKVTLDEYIPETGRYGTGQTLTAAEALFAADSQVALILLKRLQTRPDTHRRALLAASLADLTAALTGGHDAGMRWLIDHPRLSGTPQAPRRDERAQALALADTVPENRLAAAWRARATAAGVYTERLHTDGVRAAPVIGSLLHMHHVRVAGIDPDEAVTHKLARAIALKHAATQEVVT</sequence>
<dbReference type="EMBL" id="BAABHM010000006">
    <property type="protein sequence ID" value="GAA4693919.1"/>
    <property type="molecule type" value="Genomic_DNA"/>
</dbReference>
<evidence type="ECO:0000313" key="3">
    <source>
        <dbReference type="EMBL" id="GAA4693919.1"/>
    </source>
</evidence>
<name>A0ABP8WSH5_9MICO</name>
<dbReference type="InterPro" id="IPR006827">
    <property type="entry name" value="Lant_deHydtase_N"/>
</dbReference>
<protein>
    <submittedName>
        <fullName evidence="3">Lantibiotic dehydratase</fullName>
    </submittedName>
</protein>
<organism evidence="3 4">
    <name type="scientific">Promicromonospora umidemergens</name>
    <dbReference type="NCBI Taxonomy" id="629679"/>
    <lineage>
        <taxon>Bacteria</taxon>
        <taxon>Bacillati</taxon>
        <taxon>Actinomycetota</taxon>
        <taxon>Actinomycetes</taxon>
        <taxon>Micrococcales</taxon>
        <taxon>Promicromonosporaceae</taxon>
        <taxon>Promicromonospora</taxon>
    </lineage>
</organism>
<feature type="domain" description="Lantibiotic dehydratase N-terminal" evidence="1">
    <location>
        <begin position="48"/>
        <end position="672"/>
    </location>
</feature>
<dbReference type="Pfam" id="PF14028">
    <property type="entry name" value="Lant_dehydr_C"/>
    <property type="match status" value="1"/>
</dbReference>
<dbReference type="Proteomes" id="UP001500843">
    <property type="component" value="Unassembled WGS sequence"/>
</dbReference>
<feature type="domain" description="Thiopeptide-type bacteriocin biosynthesis" evidence="2">
    <location>
        <begin position="737"/>
        <end position="962"/>
    </location>
</feature>
<evidence type="ECO:0000313" key="4">
    <source>
        <dbReference type="Proteomes" id="UP001500843"/>
    </source>
</evidence>
<dbReference type="RefSeq" id="WP_253870400.1">
    <property type="nucleotide sequence ID" value="NZ_BAABHM010000006.1"/>
</dbReference>